<dbReference type="PROSITE" id="PS50853">
    <property type="entry name" value="FN3"/>
    <property type="match status" value="5"/>
</dbReference>
<dbReference type="Gene3D" id="3.40.50.410">
    <property type="entry name" value="von Willebrand factor, type A domain"/>
    <property type="match status" value="1"/>
</dbReference>
<dbReference type="InterPro" id="IPR013783">
    <property type="entry name" value="Ig-like_fold"/>
</dbReference>
<dbReference type="PROSITE" id="PS50234">
    <property type="entry name" value="VWFA"/>
    <property type="match status" value="1"/>
</dbReference>
<dbReference type="EC" id="2.7.10.1" evidence="4"/>
<evidence type="ECO:0000259" key="24">
    <source>
        <dbReference type="PROSITE" id="PS50853"/>
    </source>
</evidence>
<dbReference type="PANTHER" id="PTHR24416:SF583">
    <property type="entry name" value="RECEPTOR PROTEIN-TYROSINE KINASE"/>
    <property type="match status" value="1"/>
</dbReference>
<dbReference type="SMART" id="SM00408">
    <property type="entry name" value="IGc2"/>
    <property type="match status" value="2"/>
</dbReference>
<dbReference type="PROSITE" id="PS50835">
    <property type="entry name" value="IG_LIKE"/>
    <property type="match status" value="2"/>
</dbReference>
<dbReference type="FunFam" id="1.10.510.10:FF:000554">
    <property type="entry name" value="Predicted protein"/>
    <property type="match status" value="1"/>
</dbReference>
<dbReference type="Pfam" id="PF13927">
    <property type="entry name" value="Ig_3"/>
    <property type="match status" value="1"/>
</dbReference>
<feature type="domain" description="Fibronectin type-III" evidence="24">
    <location>
        <begin position="933"/>
        <end position="1031"/>
    </location>
</feature>
<keyword evidence="8" id="KW-0547">Nucleotide-binding</keyword>
<dbReference type="InterPro" id="IPR003961">
    <property type="entry name" value="FN3_dom"/>
</dbReference>
<dbReference type="SUPFAM" id="SSF56112">
    <property type="entry name" value="Protein kinase-like (PK-like)"/>
    <property type="match status" value="1"/>
</dbReference>
<feature type="domain" description="Protein kinase" evidence="21">
    <location>
        <begin position="1096"/>
        <end position="1450"/>
    </location>
</feature>
<dbReference type="InterPro" id="IPR020635">
    <property type="entry name" value="Tyr_kinase_cat_dom"/>
</dbReference>
<dbReference type="Proteomes" id="UP000275408">
    <property type="component" value="Unassembled WGS sequence"/>
</dbReference>
<dbReference type="SMART" id="SM00409">
    <property type="entry name" value="IG"/>
    <property type="match status" value="2"/>
</dbReference>
<dbReference type="Gene3D" id="2.60.40.10">
    <property type="entry name" value="Immunoglobulins"/>
    <property type="match status" value="8"/>
</dbReference>
<evidence type="ECO:0000256" key="4">
    <source>
        <dbReference type="ARBA" id="ARBA00011902"/>
    </source>
</evidence>
<sequence length="1498" mass="169291">MISLVKVQAVFITILLCFLCSQLPSSAAEDSYYADRADIAIVVDTSASVSPENFELQRHIIMKIVGKIAPNVAKLSISLVSSSRGRVLFISDLNQFIQNGEGFPFLEWGFSLINLPLNAVSRKVFKNPEQNVSKITIVFADGFTRTPSNSPSVPVNTLRRKGVRIFAVGFGINAPVDMLRTITERAEDVIDEISLFTLHDNVEYLVKMILQAIDNPSVRFRKHQNWFFAGRKVELRCVASGWPLPTVKWLMNGKQVKDGDLNETVHFRASVAEKSITLSLHFSEVKPQHVGEFTCEAENKFKVTRRNTEVSITCKGLFRPPVLSTLTASYEAFRSNSRVTLRCRVEGLDYQHLPSYHWQWKFQGREIKDTARHKVSNDTQSPNVCQLLRGSTILCITNISSEDFGQYTCVILQSNIPFAKREISFHSFAPPPPQIVRADSYKCGRAIKLQWKRPLLIESEVNGYQVTLRSFNGKSKHMSNFSGKVFSHEFDGLEINAVYELSVRARDSNGFGLWAREQVTTAADVPAALKVQAKPFGCSANLSWNIVVNQSCPITKYAIYYKESTTGRMSANSSVWVVKIIKGANKYRLLLSCAQRYEIMVTAWNQRGHNDFNESSVLSVLTEEGFPFTPSITVIKRKQCGIVEVLGNRSPSDSGGGPITGFEAQIRKRNSLNWNNCTYDLSNVNYSCSINGSLSKNTYDIRVRAVNQKGPSHWANRTFTAGRVASMFNWVAGPPDPPKILYDNSTISGRNASVKWTSPEHYYCNITMYSICYRETEPSVNGWKQLNVSGITSYELHLKYSKKYEVIIVAWNKLGPSESSKAWEPRTAQDVPYEPILHQPILEQCNIINVSWSPPTRGALGDPVTLYVPQIKRTKSKGSWINCTCFSVLNPMSCLFTNSTQYTNYDVRVLAKNKIGYSLPSSVLQISTEEADQPGTPEIIERKVSGCNVTLKWTTLKSKNCPILFYTISFRKKCAPPDAIEWAMINITDVTVNQVTIKLNCTTTYEFQSRAWNLLGGSANSTRHEATTEDVQSDFDQTTAKHHPSGALIACLGFLVFILLVIGFWYFHKNQATKSSKRTAKDLQVLEQSEIHPIRIEFLEALGEGAFGKVHKARLKDSLDLFANDEKFFGRKKQSKTVAVKELHERADEEQRREFLEEIDLMKQVGKHQNVLSFLGCWTTTEPFLLMLEYVAHGDLLQWLKRKRVQINSSTSSCPEGISFYAESTNLKSTAGEVSDVRGKNIPEACNSAPSPGDTSQPTEAKIPLVVFSTKLQEGDALPEKKDDECSDDCESFIPADLMSMAWQIAKGMAYLSGKGLVHRDLAARNILVGHSKRLKISDFGLMREMYHEMYEVKKHTKLPIKWMAPESLYRQIFTWSYGVVMWEIATVGGSPYPLLTNTEVMRRLKTGYRMEKPDLCSDHVYSLILDCWKQDQDERPSFQEMVGRLEELMHQEAEYFDFNEMDESKDYYQVQDSEAEDLEDGEDNHENDNVNSNLLHN</sequence>
<evidence type="ECO:0000256" key="9">
    <source>
        <dbReference type="ARBA" id="ARBA00022777"/>
    </source>
</evidence>
<evidence type="ECO:0000256" key="14">
    <source>
        <dbReference type="ARBA" id="ARBA00023157"/>
    </source>
</evidence>
<dbReference type="PROSITE" id="PS00109">
    <property type="entry name" value="PROTEIN_KINASE_TYR"/>
    <property type="match status" value="1"/>
</dbReference>
<evidence type="ECO:0000256" key="15">
    <source>
        <dbReference type="ARBA" id="ARBA00023170"/>
    </source>
</evidence>
<dbReference type="SMART" id="SM00219">
    <property type="entry name" value="TyrKc"/>
    <property type="match status" value="1"/>
</dbReference>
<keyword evidence="26" id="KW-1185">Reference proteome</keyword>
<keyword evidence="10" id="KW-0067">ATP-binding</keyword>
<feature type="transmembrane region" description="Helical" evidence="19">
    <location>
        <begin position="1047"/>
        <end position="1067"/>
    </location>
</feature>
<evidence type="ECO:0000256" key="19">
    <source>
        <dbReference type="SAM" id="Phobius"/>
    </source>
</evidence>
<keyword evidence="12 19" id="KW-0472">Membrane</keyword>
<organism evidence="25 26">
    <name type="scientific">Pocillopora damicornis</name>
    <name type="common">Cauliflower coral</name>
    <name type="synonym">Millepora damicornis</name>
    <dbReference type="NCBI Taxonomy" id="46731"/>
    <lineage>
        <taxon>Eukaryota</taxon>
        <taxon>Metazoa</taxon>
        <taxon>Cnidaria</taxon>
        <taxon>Anthozoa</taxon>
        <taxon>Hexacorallia</taxon>
        <taxon>Scleractinia</taxon>
        <taxon>Astrocoeniina</taxon>
        <taxon>Pocilloporidae</taxon>
        <taxon>Pocillopora</taxon>
    </lineage>
</organism>
<dbReference type="PANTHER" id="PTHR24416">
    <property type="entry name" value="TYROSINE-PROTEIN KINASE RECEPTOR"/>
    <property type="match status" value="1"/>
</dbReference>
<keyword evidence="16" id="KW-0325">Glycoprotein</keyword>
<dbReference type="Pfam" id="PF00092">
    <property type="entry name" value="VWA"/>
    <property type="match status" value="1"/>
</dbReference>
<dbReference type="Pfam" id="PF00041">
    <property type="entry name" value="fn3"/>
    <property type="match status" value="1"/>
</dbReference>
<dbReference type="OrthoDB" id="6021492at2759"/>
<keyword evidence="17" id="KW-0393">Immunoglobulin domain</keyword>
<evidence type="ECO:0000313" key="26">
    <source>
        <dbReference type="Proteomes" id="UP000275408"/>
    </source>
</evidence>
<keyword evidence="13" id="KW-0829">Tyrosine-protein kinase</keyword>
<evidence type="ECO:0000313" key="25">
    <source>
        <dbReference type="EMBL" id="RMX57280.1"/>
    </source>
</evidence>
<dbReference type="InterPro" id="IPR003599">
    <property type="entry name" value="Ig_sub"/>
</dbReference>
<dbReference type="SUPFAM" id="SSF48726">
    <property type="entry name" value="Immunoglobulin"/>
    <property type="match status" value="2"/>
</dbReference>
<dbReference type="CDD" id="cd00192">
    <property type="entry name" value="PTKc"/>
    <property type="match status" value="1"/>
</dbReference>
<comment type="subcellular location">
    <subcellularLocation>
        <location evidence="1">Membrane</location>
        <topology evidence="1">Single-pass membrane protein</topology>
    </subcellularLocation>
    <subcellularLocation>
        <location evidence="2">Secreted</location>
        <location evidence="2">Extracellular space</location>
    </subcellularLocation>
</comment>
<dbReference type="GO" id="GO:0005576">
    <property type="term" value="C:extracellular region"/>
    <property type="evidence" value="ECO:0007669"/>
    <property type="project" value="UniProtKB-SubCell"/>
</dbReference>
<comment type="caution">
    <text evidence="25">The sequence shown here is derived from an EMBL/GenBank/DDBJ whole genome shotgun (WGS) entry which is preliminary data.</text>
</comment>
<feature type="domain" description="Fibronectin type-III" evidence="24">
    <location>
        <begin position="626"/>
        <end position="727"/>
    </location>
</feature>
<feature type="signal peptide" evidence="20">
    <location>
        <begin position="1"/>
        <end position="28"/>
    </location>
</feature>
<protein>
    <recommendedName>
        <fullName evidence="4">receptor protein-tyrosine kinase</fullName>
        <ecNumber evidence="4">2.7.10.1</ecNumber>
    </recommendedName>
</protein>
<dbReference type="InterPro" id="IPR000719">
    <property type="entry name" value="Prot_kinase_dom"/>
</dbReference>
<proteinExistence type="inferred from homology"/>
<evidence type="ECO:0000256" key="3">
    <source>
        <dbReference type="ARBA" id="ARBA00006692"/>
    </source>
</evidence>
<evidence type="ECO:0000259" key="21">
    <source>
        <dbReference type="PROSITE" id="PS50011"/>
    </source>
</evidence>
<feature type="domain" description="Ig-like" evidence="23">
    <location>
        <begin position="216"/>
        <end position="313"/>
    </location>
</feature>
<dbReference type="SMART" id="SM00060">
    <property type="entry name" value="FN3"/>
    <property type="match status" value="6"/>
</dbReference>
<evidence type="ECO:0000256" key="12">
    <source>
        <dbReference type="ARBA" id="ARBA00023136"/>
    </source>
</evidence>
<dbReference type="InterPro" id="IPR013270">
    <property type="entry name" value="CD47_Vset"/>
</dbReference>
<feature type="domain" description="Fibronectin type-III" evidence="24">
    <location>
        <begin position="432"/>
        <end position="525"/>
    </location>
</feature>
<feature type="domain" description="Fibronectin type-III" evidence="24">
    <location>
        <begin position="734"/>
        <end position="830"/>
    </location>
</feature>
<accession>A0A3M6UUG0</accession>
<keyword evidence="5" id="KW-0808">Transferase</keyword>
<feature type="compositionally biased region" description="Acidic residues" evidence="18">
    <location>
        <begin position="1474"/>
        <end position="1486"/>
    </location>
</feature>
<evidence type="ECO:0000256" key="17">
    <source>
        <dbReference type="ARBA" id="ARBA00023319"/>
    </source>
</evidence>
<dbReference type="CDD" id="cd00198">
    <property type="entry name" value="vWFA"/>
    <property type="match status" value="1"/>
</dbReference>
<dbReference type="InterPro" id="IPR036179">
    <property type="entry name" value="Ig-like_dom_sf"/>
</dbReference>
<dbReference type="InterPro" id="IPR007110">
    <property type="entry name" value="Ig-like_dom"/>
</dbReference>
<evidence type="ECO:0000256" key="18">
    <source>
        <dbReference type="SAM" id="MobiDB-lite"/>
    </source>
</evidence>
<feature type="domain" description="Fibronectin type-III" evidence="24">
    <location>
        <begin position="831"/>
        <end position="931"/>
    </location>
</feature>
<dbReference type="InterPro" id="IPR011009">
    <property type="entry name" value="Kinase-like_dom_sf"/>
</dbReference>
<dbReference type="GO" id="GO:0005524">
    <property type="term" value="F:ATP binding"/>
    <property type="evidence" value="ECO:0007669"/>
    <property type="project" value="UniProtKB-KW"/>
</dbReference>
<dbReference type="InterPro" id="IPR008266">
    <property type="entry name" value="Tyr_kinase_AS"/>
</dbReference>
<evidence type="ECO:0000256" key="6">
    <source>
        <dbReference type="ARBA" id="ARBA00022692"/>
    </source>
</evidence>
<keyword evidence="7" id="KW-0677">Repeat</keyword>
<keyword evidence="14" id="KW-1015">Disulfide bond</keyword>
<dbReference type="InterPro" id="IPR001245">
    <property type="entry name" value="Ser-Thr/Tyr_kinase_cat_dom"/>
</dbReference>
<dbReference type="Gene3D" id="3.30.200.20">
    <property type="entry name" value="Phosphorylase Kinase, domain 1"/>
    <property type="match status" value="1"/>
</dbReference>
<dbReference type="InterPro" id="IPR050122">
    <property type="entry name" value="RTK"/>
</dbReference>
<evidence type="ECO:0000256" key="8">
    <source>
        <dbReference type="ARBA" id="ARBA00022741"/>
    </source>
</evidence>
<feature type="domain" description="Ig-like" evidence="23">
    <location>
        <begin position="320"/>
        <end position="424"/>
    </location>
</feature>
<evidence type="ECO:0000256" key="16">
    <source>
        <dbReference type="ARBA" id="ARBA00023180"/>
    </source>
</evidence>
<dbReference type="CDD" id="cd00063">
    <property type="entry name" value="FN3"/>
    <property type="match status" value="6"/>
</dbReference>
<keyword evidence="15" id="KW-0675">Receptor</keyword>
<evidence type="ECO:0000256" key="7">
    <source>
        <dbReference type="ARBA" id="ARBA00022737"/>
    </source>
</evidence>
<dbReference type="InterPro" id="IPR036465">
    <property type="entry name" value="vWFA_dom_sf"/>
</dbReference>
<dbReference type="InterPro" id="IPR003598">
    <property type="entry name" value="Ig_sub2"/>
</dbReference>
<dbReference type="GO" id="GO:0043235">
    <property type="term" value="C:receptor complex"/>
    <property type="evidence" value="ECO:0007669"/>
    <property type="project" value="TreeGrafter"/>
</dbReference>
<keyword evidence="9" id="KW-0418">Kinase</keyword>
<evidence type="ECO:0000259" key="23">
    <source>
        <dbReference type="PROSITE" id="PS50835"/>
    </source>
</evidence>
<feature type="chain" id="PRO_5018212936" description="receptor protein-tyrosine kinase" evidence="20">
    <location>
        <begin position="29"/>
        <end position="1498"/>
    </location>
</feature>
<dbReference type="Gene3D" id="1.10.510.10">
    <property type="entry name" value="Transferase(Phosphotransferase) domain 1"/>
    <property type="match status" value="1"/>
</dbReference>
<keyword evidence="6 19" id="KW-0812">Transmembrane</keyword>
<evidence type="ECO:0000256" key="13">
    <source>
        <dbReference type="ARBA" id="ARBA00023137"/>
    </source>
</evidence>
<evidence type="ECO:0000256" key="10">
    <source>
        <dbReference type="ARBA" id="ARBA00022840"/>
    </source>
</evidence>
<dbReference type="InterPro" id="IPR036116">
    <property type="entry name" value="FN3_sf"/>
</dbReference>
<dbReference type="PROSITE" id="PS50011">
    <property type="entry name" value="PROTEIN_KINASE_DOM"/>
    <property type="match status" value="1"/>
</dbReference>
<dbReference type="SUPFAM" id="SSF49265">
    <property type="entry name" value="Fibronectin type III"/>
    <property type="match status" value="4"/>
</dbReference>
<dbReference type="SMART" id="SM00327">
    <property type="entry name" value="VWA"/>
    <property type="match status" value="1"/>
</dbReference>
<feature type="domain" description="VWFA" evidence="22">
    <location>
        <begin position="38"/>
        <end position="213"/>
    </location>
</feature>
<feature type="region of interest" description="Disordered" evidence="18">
    <location>
        <begin position="1468"/>
        <end position="1498"/>
    </location>
</feature>
<reference evidence="25 26" key="1">
    <citation type="journal article" date="2018" name="Sci. Rep.">
        <title>Comparative analysis of the Pocillopora damicornis genome highlights role of immune system in coral evolution.</title>
        <authorList>
            <person name="Cunning R."/>
            <person name="Bay R.A."/>
            <person name="Gillette P."/>
            <person name="Baker A.C."/>
            <person name="Traylor-Knowles N."/>
        </authorList>
    </citation>
    <scope>NUCLEOTIDE SEQUENCE [LARGE SCALE GENOMIC DNA]</scope>
    <source>
        <strain evidence="25">RSMAS</strain>
        <tissue evidence="25">Whole animal</tissue>
    </source>
</reference>
<evidence type="ECO:0000256" key="20">
    <source>
        <dbReference type="SAM" id="SignalP"/>
    </source>
</evidence>
<evidence type="ECO:0000256" key="1">
    <source>
        <dbReference type="ARBA" id="ARBA00004167"/>
    </source>
</evidence>
<evidence type="ECO:0000256" key="5">
    <source>
        <dbReference type="ARBA" id="ARBA00022679"/>
    </source>
</evidence>
<comment type="similarity">
    <text evidence="3">Belongs to the protein kinase superfamily. CAMK Ser/Thr protein kinase family.</text>
</comment>
<dbReference type="InterPro" id="IPR002035">
    <property type="entry name" value="VWF_A"/>
</dbReference>
<gene>
    <name evidence="25" type="ORF">pdam_00012852</name>
</gene>
<dbReference type="Pfam" id="PF07714">
    <property type="entry name" value="PK_Tyr_Ser-Thr"/>
    <property type="match status" value="1"/>
</dbReference>
<dbReference type="GO" id="GO:0007169">
    <property type="term" value="P:cell surface receptor protein tyrosine kinase signaling pathway"/>
    <property type="evidence" value="ECO:0007669"/>
    <property type="project" value="TreeGrafter"/>
</dbReference>
<evidence type="ECO:0000256" key="11">
    <source>
        <dbReference type="ARBA" id="ARBA00022989"/>
    </source>
</evidence>
<dbReference type="EMBL" id="RCHS01000683">
    <property type="protein sequence ID" value="RMX57280.1"/>
    <property type="molecule type" value="Genomic_DNA"/>
</dbReference>
<dbReference type="Pfam" id="PF08204">
    <property type="entry name" value="V-set_CD47"/>
    <property type="match status" value="1"/>
</dbReference>
<dbReference type="CDD" id="cd00096">
    <property type="entry name" value="Ig"/>
    <property type="match status" value="2"/>
</dbReference>
<dbReference type="GO" id="GO:0005886">
    <property type="term" value="C:plasma membrane"/>
    <property type="evidence" value="ECO:0007669"/>
    <property type="project" value="TreeGrafter"/>
</dbReference>
<name>A0A3M6UUG0_POCDA</name>
<dbReference type="SUPFAM" id="SSF53300">
    <property type="entry name" value="vWA-like"/>
    <property type="match status" value="1"/>
</dbReference>
<keyword evidence="11 19" id="KW-1133">Transmembrane helix</keyword>
<keyword evidence="20" id="KW-0732">Signal</keyword>
<evidence type="ECO:0000259" key="22">
    <source>
        <dbReference type="PROSITE" id="PS50234"/>
    </source>
</evidence>
<evidence type="ECO:0000256" key="2">
    <source>
        <dbReference type="ARBA" id="ARBA00004239"/>
    </source>
</evidence>
<dbReference type="GO" id="GO:0004714">
    <property type="term" value="F:transmembrane receptor protein tyrosine kinase activity"/>
    <property type="evidence" value="ECO:0007669"/>
    <property type="project" value="UniProtKB-EC"/>
</dbReference>